<sequence length="263" mass="30412">MAAFSYARPGMKVERLPEFYRLWYIKEGEGLLSTGDQQYELRAGQIYLLPPGAELSLNPAAQPAVGLYWCHFHATRGDTQLFELLRLPFCVESVHRERIIASFESLIHAFHSSSLSSDLRVRAGMLEIIAFYLDYCELQDEILRRVDSLQIIHRVLEYIDGHLAGNIGVEELAKLAYLHPNYFISFFKNAVGFSPIQYVNKRRMEEARKLLEQTDRAVNEVAGQVGLQNHYLSRLFKQYMGLSPSHYRRIYRSSHHLLEEGDQ</sequence>
<dbReference type="GO" id="GO:0003700">
    <property type="term" value="F:DNA-binding transcription factor activity"/>
    <property type="evidence" value="ECO:0007669"/>
    <property type="project" value="InterPro"/>
</dbReference>
<evidence type="ECO:0000256" key="1">
    <source>
        <dbReference type="ARBA" id="ARBA00023015"/>
    </source>
</evidence>
<dbReference type="Pfam" id="PF02311">
    <property type="entry name" value="AraC_binding"/>
    <property type="match status" value="1"/>
</dbReference>
<comment type="caution">
    <text evidence="5">The sequence shown here is derived from an EMBL/GenBank/DDBJ whole genome shotgun (WGS) entry which is preliminary data.</text>
</comment>
<dbReference type="PANTHER" id="PTHR43280:SF2">
    <property type="entry name" value="HTH-TYPE TRANSCRIPTIONAL REGULATOR EXSA"/>
    <property type="match status" value="1"/>
</dbReference>
<protein>
    <recommendedName>
        <fullName evidence="4">HTH araC/xylS-type domain-containing protein</fullName>
    </recommendedName>
</protein>
<dbReference type="InterPro" id="IPR037923">
    <property type="entry name" value="HTH-like"/>
</dbReference>
<dbReference type="AlphaFoldDB" id="A0A916YJ59"/>
<evidence type="ECO:0000259" key="4">
    <source>
        <dbReference type="PROSITE" id="PS01124"/>
    </source>
</evidence>
<keyword evidence="1" id="KW-0805">Transcription regulation</keyword>
<dbReference type="InterPro" id="IPR018060">
    <property type="entry name" value="HTH_AraC"/>
</dbReference>
<evidence type="ECO:0000256" key="2">
    <source>
        <dbReference type="ARBA" id="ARBA00023125"/>
    </source>
</evidence>
<dbReference type="Pfam" id="PF12833">
    <property type="entry name" value="HTH_18"/>
    <property type="match status" value="1"/>
</dbReference>
<dbReference type="PROSITE" id="PS01124">
    <property type="entry name" value="HTH_ARAC_FAMILY_2"/>
    <property type="match status" value="1"/>
</dbReference>
<proteinExistence type="predicted"/>
<gene>
    <name evidence="5" type="ORF">GCM10010911_00930</name>
</gene>
<name>A0A916YJ59_9BACL</name>
<reference evidence="5" key="1">
    <citation type="journal article" date="2014" name="Int. J. Syst. Evol. Microbiol.">
        <title>Complete genome sequence of Corynebacterium casei LMG S-19264T (=DSM 44701T), isolated from a smear-ripened cheese.</title>
        <authorList>
            <consortium name="US DOE Joint Genome Institute (JGI-PGF)"/>
            <person name="Walter F."/>
            <person name="Albersmeier A."/>
            <person name="Kalinowski J."/>
            <person name="Ruckert C."/>
        </authorList>
    </citation>
    <scope>NUCLEOTIDE SEQUENCE</scope>
    <source>
        <strain evidence="5">CGMCC 1.15178</strain>
    </source>
</reference>
<evidence type="ECO:0000313" key="6">
    <source>
        <dbReference type="Proteomes" id="UP000612456"/>
    </source>
</evidence>
<dbReference type="GO" id="GO:0043565">
    <property type="term" value="F:sequence-specific DNA binding"/>
    <property type="evidence" value="ECO:0007669"/>
    <property type="project" value="InterPro"/>
</dbReference>
<evidence type="ECO:0000256" key="3">
    <source>
        <dbReference type="ARBA" id="ARBA00023163"/>
    </source>
</evidence>
<dbReference type="InterPro" id="IPR003313">
    <property type="entry name" value="AraC-bd"/>
</dbReference>
<organism evidence="5 6">
    <name type="scientific">Paenibacillus nasutitermitis</name>
    <dbReference type="NCBI Taxonomy" id="1652958"/>
    <lineage>
        <taxon>Bacteria</taxon>
        <taxon>Bacillati</taxon>
        <taxon>Bacillota</taxon>
        <taxon>Bacilli</taxon>
        <taxon>Bacillales</taxon>
        <taxon>Paenibacillaceae</taxon>
        <taxon>Paenibacillus</taxon>
    </lineage>
</organism>
<dbReference type="SUPFAM" id="SSF46689">
    <property type="entry name" value="Homeodomain-like"/>
    <property type="match status" value="2"/>
</dbReference>
<keyword evidence="6" id="KW-1185">Reference proteome</keyword>
<dbReference type="Gene3D" id="1.10.10.60">
    <property type="entry name" value="Homeodomain-like"/>
    <property type="match status" value="2"/>
</dbReference>
<keyword evidence="2" id="KW-0238">DNA-binding</keyword>
<dbReference type="SUPFAM" id="SSF51215">
    <property type="entry name" value="Regulatory protein AraC"/>
    <property type="match status" value="1"/>
</dbReference>
<feature type="domain" description="HTH araC/xylS-type" evidence="4">
    <location>
        <begin position="153"/>
        <end position="250"/>
    </location>
</feature>
<dbReference type="InterPro" id="IPR009057">
    <property type="entry name" value="Homeodomain-like_sf"/>
</dbReference>
<dbReference type="EMBL" id="BMHP01000001">
    <property type="protein sequence ID" value="GGD47227.1"/>
    <property type="molecule type" value="Genomic_DNA"/>
</dbReference>
<dbReference type="PANTHER" id="PTHR43280">
    <property type="entry name" value="ARAC-FAMILY TRANSCRIPTIONAL REGULATOR"/>
    <property type="match status" value="1"/>
</dbReference>
<reference evidence="5" key="2">
    <citation type="submission" date="2020-09" db="EMBL/GenBank/DDBJ databases">
        <authorList>
            <person name="Sun Q."/>
            <person name="Zhou Y."/>
        </authorList>
    </citation>
    <scope>NUCLEOTIDE SEQUENCE</scope>
    <source>
        <strain evidence="5">CGMCC 1.15178</strain>
    </source>
</reference>
<keyword evidence="3" id="KW-0804">Transcription</keyword>
<dbReference type="SMART" id="SM00342">
    <property type="entry name" value="HTH_ARAC"/>
    <property type="match status" value="1"/>
</dbReference>
<evidence type="ECO:0000313" key="5">
    <source>
        <dbReference type="EMBL" id="GGD47227.1"/>
    </source>
</evidence>
<dbReference type="Gene3D" id="2.60.120.280">
    <property type="entry name" value="Regulatory protein AraC"/>
    <property type="match status" value="1"/>
</dbReference>
<accession>A0A916YJ59</accession>
<dbReference type="Proteomes" id="UP000612456">
    <property type="component" value="Unassembled WGS sequence"/>
</dbReference>